<dbReference type="GO" id="GO:0005886">
    <property type="term" value="C:plasma membrane"/>
    <property type="evidence" value="ECO:0007669"/>
    <property type="project" value="UniProtKB-SubCell"/>
</dbReference>
<feature type="transmembrane region" description="Helical" evidence="7">
    <location>
        <begin position="359"/>
        <end position="381"/>
    </location>
</feature>
<evidence type="ECO:0000256" key="5">
    <source>
        <dbReference type="ARBA" id="ARBA00022989"/>
    </source>
</evidence>
<name>A0A6L8W2B6_9PROT</name>
<dbReference type="Proteomes" id="UP000476030">
    <property type="component" value="Unassembled WGS sequence"/>
</dbReference>
<comment type="function">
    <text evidence="7">Part of the tripartite ATP-independent periplasmic (TRAP) transport system.</text>
</comment>
<keyword evidence="3 7" id="KW-0997">Cell inner membrane</keyword>
<comment type="subunit">
    <text evidence="7">The complex comprises the extracytoplasmic solute receptor protein and the two transmembrane proteins.</text>
</comment>
<evidence type="ECO:0000256" key="2">
    <source>
        <dbReference type="ARBA" id="ARBA00022475"/>
    </source>
</evidence>
<proteinExistence type="inferred from homology"/>
<dbReference type="NCBIfam" id="TIGR00786">
    <property type="entry name" value="dctM"/>
    <property type="match status" value="1"/>
</dbReference>
<keyword evidence="4 7" id="KW-0812">Transmembrane</keyword>
<keyword evidence="6 7" id="KW-0472">Membrane</keyword>
<feature type="transmembrane region" description="Helical" evidence="7">
    <location>
        <begin position="56"/>
        <end position="77"/>
    </location>
</feature>
<dbReference type="AlphaFoldDB" id="A0A6L8W2B6"/>
<dbReference type="PANTHER" id="PTHR33362:SF5">
    <property type="entry name" value="C4-DICARBOXYLATE TRAP TRANSPORTER LARGE PERMEASE PROTEIN DCTM"/>
    <property type="match status" value="1"/>
</dbReference>
<evidence type="ECO:0000256" key="4">
    <source>
        <dbReference type="ARBA" id="ARBA00022692"/>
    </source>
</evidence>
<feature type="transmembrane region" description="Helical" evidence="7">
    <location>
        <begin position="334"/>
        <end position="353"/>
    </location>
</feature>
<feature type="transmembrane region" description="Helical" evidence="7">
    <location>
        <begin position="6"/>
        <end position="35"/>
    </location>
</feature>
<dbReference type="InterPro" id="IPR010656">
    <property type="entry name" value="DctM"/>
</dbReference>
<sequence length="425" mass="44920">MTTTITIALLVILLVIGLPVAFSLLLSAAVGLFLIGGPGLVLGILQTTPGTAVSSYELITIPMFILMAEFMIVSRVADEMFELIGRWVRRLPGGLAIATAISGAAFGAVSGSSTAAAATLSASSVPTMIKHGYDARFASGVVAISGTLAMLIPPSIALILYGLLSGESIAVLLIAGIVPGLMVLTVIILTVFTLIWIRPSWAPKVEEKFSKENHSVAALLFLLLFLVVTGAIYLGIATPTEASAIGAFGALFIAVGRGNTNFGMLRQAVYRALRTTAMIGAIIIGAQVFGYFLTITQIPNLIISHIGGLDFPSWVILIGIICIYLVLGMFLDQIAILILTVPIMLPLIVHLGYDPVWFGVLIVVLAEIGLVTPPVGINAFVVSRYTNVPLEDVFIGVIPHILAHFVVILLLVLFPALVLWLPNTM</sequence>
<evidence type="ECO:0000256" key="7">
    <source>
        <dbReference type="RuleBase" id="RU369079"/>
    </source>
</evidence>
<gene>
    <name evidence="9" type="ORF">GQE98_00920</name>
</gene>
<accession>A0A6L8W2B6</accession>
<dbReference type="PIRSF" id="PIRSF006066">
    <property type="entry name" value="HI0050"/>
    <property type="match status" value="1"/>
</dbReference>
<feature type="transmembrane region" description="Helical" evidence="7">
    <location>
        <begin position="301"/>
        <end position="327"/>
    </location>
</feature>
<evidence type="ECO:0000256" key="1">
    <source>
        <dbReference type="ARBA" id="ARBA00004429"/>
    </source>
</evidence>
<keyword evidence="5 7" id="KW-1133">Transmembrane helix</keyword>
<evidence type="ECO:0000313" key="9">
    <source>
        <dbReference type="EMBL" id="MZR29186.1"/>
    </source>
</evidence>
<protein>
    <recommendedName>
        <fullName evidence="7">TRAP transporter large permease protein</fullName>
    </recommendedName>
</protein>
<comment type="subcellular location">
    <subcellularLocation>
        <location evidence="1 7">Cell inner membrane</location>
        <topology evidence="1 7">Multi-pass membrane protein</topology>
    </subcellularLocation>
</comment>
<feature type="transmembrane region" description="Helical" evidence="7">
    <location>
        <begin position="393"/>
        <end position="421"/>
    </location>
</feature>
<dbReference type="InterPro" id="IPR004681">
    <property type="entry name" value="TRAP_DctM"/>
</dbReference>
<feature type="transmembrane region" description="Helical" evidence="7">
    <location>
        <begin position="242"/>
        <end position="260"/>
    </location>
</feature>
<reference evidence="9 10" key="1">
    <citation type="submission" date="2019-12" db="EMBL/GenBank/DDBJ databases">
        <title>Snethiella sp. nov. sp. isolated from sea sand.</title>
        <authorList>
            <person name="Kim J."/>
            <person name="Jeong S.E."/>
            <person name="Jung H.S."/>
            <person name="Jeon C.O."/>
        </authorList>
    </citation>
    <scope>NUCLEOTIDE SEQUENCE [LARGE SCALE GENOMIC DNA]</scope>
    <source>
        <strain evidence="9 10">DP05</strain>
    </source>
</reference>
<feature type="transmembrane region" description="Helical" evidence="7">
    <location>
        <begin position="97"/>
        <end position="120"/>
    </location>
</feature>
<comment type="caution">
    <text evidence="9">The sequence shown here is derived from an EMBL/GenBank/DDBJ whole genome shotgun (WGS) entry which is preliminary data.</text>
</comment>
<organism evidence="9 10">
    <name type="scientific">Sneathiella litorea</name>
    <dbReference type="NCBI Taxonomy" id="2606216"/>
    <lineage>
        <taxon>Bacteria</taxon>
        <taxon>Pseudomonadati</taxon>
        <taxon>Pseudomonadota</taxon>
        <taxon>Alphaproteobacteria</taxon>
        <taxon>Sneathiellales</taxon>
        <taxon>Sneathiellaceae</taxon>
        <taxon>Sneathiella</taxon>
    </lineage>
</organism>
<feature type="transmembrane region" description="Helical" evidence="7">
    <location>
        <begin position="272"/>
        <end position="295"/>
    </location>
</feature>
<dbReference type="PANTHER" id="PTHR33362">
    <property type="entry name" value="SIALIC ACID TRAP TRANSPORTER PERMEASE PROTEIN SIAT-RELATED"/>
    <property type="match status" value="1"/>
</dbReference>
<evidence type="ECO:0000256" key="6">
    <source>
        <dbReference type="ARBA" id="ARBA00023136"/>
    </source>
</evidence>
<keyword evidence="10" id="KW-1185">Reference proteome</keyword>
<feature type="transmembrane region" description="Helical" evidence="7">
    <location>
        <begin position="169"/>
        <end position="195"/>
    </location>
</feature>
<keyword evidence="7" id="KW-0813">Transport</keyword>
<dbReference type="RefSeq" id="WP_161313676.1">
    <property type="nucleotide sequence ID" value="NZ_WTUW01000001.1"/>
</dbReference>
<feature type="transmembrane region" description="Helical" evidence="7">
    <location>
        <begin position="141"/>
        <end position="163"/>
    </location>
</feature>
<evidence type="ECO:0000259" key="8">
    <source>
        <dbReference type="Pfam" id="PF06808"/>
    </source>
</evidence>
<feature type="domain" description="TRAP C4-dicarboxylate transport system permease DctM subunit" evidence="8">
    <location>
        <begin position="8"/>
        <end position="417"/>
    </location>
</feature>
<dbReference type="GO" id="GO:0022857">
    <property type="term" value="F:transmembrane transporter activity"/>
    <property type="evidence" value="ECO:0007669"/>
    <property type="project" value="UniProtKB-UniRule"/>
</dbReference>
<evidence type="ECO:0000313" key="10">
    <source>
        <dbReference type="Proteomes" id="UP000476030"/>
    </source>
</evidence>
<keyword evidence="2" id="KW-1003">Cell membrane</keyword>
<dbReference type="Pfam" id="PF06808">
    <property type="entry name" value="DctM"/>
    <property type="match status" value="1"/>
</dbReference>
<evidence type="ECO:0000256" key="3">
    <source>
        <dbReference type="ARBA" id="ARBA00022519"/>
    </source>
</evidence>
<feature type="transmembrane region" description="Helical" evidence="7">
    <location>
        <begin position="216"/>
        <end position="236"/>
    </location>
</feature>
<dbReference type="EMBL" id="WTUW01000001">
    <property type="protein sequence ID" value="MZR29186.1"/>
    <property type="molecule type" value="Genomic_DNA"/>
</dbReference>
<comment type="similarity">
    <text evidence="7">Belongs to the TRAP transporter large permease family.</text>
</comment>